<evidence type="ECO:0000256" key="4">
    <source>
        <dbReference type="RuleBase" id="RU368055"/>
    </source>
</evidence>
<dbReference type="GO" id="GO:0006412">
    <property type="term" value="P:translation"/>
    <property type="evidence" value="ECO:0007669"/>
    <property type="project" value="InterPro"/>
</dbReference>
<comment type="caution">
    <text evidence="5">The sequence shown here is derived from an EMBL/GenBank/DDBJ whole genome shotgun (WGS) entry which is preliminary data.</text>
</comment>
<keyword evidence="2 4" id="KW-0687">Ribonucleoprotein</keyword>
<proteinExistence type="inferred from homology"/>
<gene>
    <name evidence="5" type="ORF">TrST_g10411</name>
</gene>
<evidence type="ECO:0000256" key="2">
    <source>
        <dbReference type="ARBA" id="ARBA00023274"/>
    </source>
</evidence>
<evidence type="ECO:0000313" key="6">
    <source>
        <dbReference type="Proteomes" id="UP001165085"/>
    </source>
</evidence>
<name>A0A9W7CBW1_9STRA</name>
<evidence type="ECO:0000256" key="1">
    <source>
        <dbReference type="ARBA" id="ARBA00022980"/>
    </source>
</evidence>
<dbReference type="InterPro" id="IPR007836">
    <property type="entry name" value="Ribosomal_eS32"/>
</dbReference>
<keyword evidence="6" id="KW-1185">Reference proteome</keyword>
<evidence type="ECO:0000256" key="3">
    <source>
        <dbReference type="ARBA" id="ARBA00043969"/>
    </source>
</evidence>
<dbReference type="Proteomes" id="UP001165085">
    <property type="component" value="Unassembled WGS sequence"/>
</dbReference>
<accession>A0A9W7CBW1</accession>
<organism evidence="5 6">
    <name type="scientific">Triparma strigata</name>
    <dbReference type="NCBI Taxonomy" id="1606541"/>
    <lineage>
        <taxon>Eukaryota</taxon>
        <taxon>Sar</taxon>
        <taxon>Stramenopiles</taxon>
        <taxon>Ochrophyta</taxon>
        <taxon>Bolidophyceae</taxon>
        <taxon>Parmales</taxon>
        <taxon>Triparmaceae</taxon>
        <taxon>Triparma</taxon>
    </lineage>
</organism>
<dbReference type="GO" id="GO:0003735">
    <property type="term" value="F:structural constituent of ribosome"/>
    <property type="evidence" value="ECO:0007669"/>
    <property type="project" value="UniProtKB-UniRule"/>
</dbReference>
<comment type="subunit">
    <text evidence="4">Component of the large ribosomal subunit.</text>
</comment>
<dbReference type="GO" id="GO:0005840">
    <property type="term" value="C:ribosome"/>
    <property type="evidence" value="ECO:0007669"/>
    <property type="project" value="UniProtKB-KW"/>
</dbReference>
<dbReference type="EMBL" id="BRXY01000583">
    <property type="protein sequence ID" value="GMI01771.1"/>
    <property type="molecule type" value="Genomic_DNA"/>
</dbReference>
<comment type="similarity">
    <text evidence="3 4">Belongs to the eukaryotic ribosomal protein eS32 family.</text>
</comment>
<dbReference type="GO" id="GO:1990904">
    <property type="term" value="C:ribonucleoprotein complex"/>
    <property type="evidence" value="ECO:0007669"/>
    <property type="project" value="UniProtKB-KW"/>
</dbReference>
<evidence type="ECO:0000313" key="5">
    <source>
        <dbReference type="EMBL" id="GMI01771.1"/>
    </source>
</evidence>
<keyword evidence="1 4" id="KW-0689">Ribosomal protein</keyword>
<dbReference type="Pfam" id="PF05162">
    <property type="entry name" value="Ribosomal_L41"/>
    <property type="match status" value="1"/>
</dbReference>
<reference evidence="6" key="1">
    <citation type="journal article" date="2023" name="Commun. Biol.">
        <title>Genome analysis of Parmales, the sister group of diatoms, reveals the evolutionary specialization of diatoms from phago-mixotrophs to photoautotrophs.</title>
        <authorList>
            <person name="Ban H."/>
            <person name="Sato S."/>
            <person name="Yoshikawa S."/>
            <person name="Yamada K."/>
            <person name="Nakamura Y."/>
            <person name="Ichinomiya M."/>
            <person name="Sato N."/>
            <person name="Blanc-Mathieu R."/>
            <person name="Endo H."/>
            <person name="Kuwata A."/>
            <person name="Ogata H."/>
        </authorList>
    </citation>
    <scope>NUCLEOTIDE SEQUENCE [LARGE SCALE GENOMIC DNA]</scope>
    <source>
        <strain evidence="6">NIES 3701</strain>
    </source>
</reference>
<dbReference type="AlphaFoldDB" id="A0A9W7CBW1"/>
<dbReference type="CDD" id="cd17039">
    <property type="entry name" value="Ubl_ubiquitin_like"/>
    <property type="match status" value="1"/>
</dbReference>
<sequence>MISVTGFETPLTFSVETVSELKAAIENSTFVPAEFLQLTSNGALLTSLSGDEEVECTMAVDAGMRAKWRKKRMRRLRRKRRKMRQRAR</sequence>
<protein>
    <recommendedName>
        <fullName evidence="4">60S ribosomal protein L41</fullName>
    </recommendedName>
</protein>
<dbReference type="OrthoDB" id="10346812at2759"/>